<feature type="region of interest" description="Disordered" evidence="1">
    <location>
        <begin position="1"/>
        <end position="40"/>
    </location>
</feature>
<dbReference type="Proteomes" id="UP000655751">
    <property type="component" value="Unassembled WGS sequence"/>
</dbReference>
<feature type="compositionally biased region" description="Basic and acidic residues" evidence="1">
    <location>
        <begin position="15"/>
        <end position="24"/>
    </location>
</feature>
<accession>A0A931N6S1</accession>
<keyword evidence="3" id="KW-1185">Reference proteome</keyword>
<evidence type="ECO:0000313" key="2">
    <source>
        <dbReference type="EMBL" id="MBH0781264.1"/>
    </source>
</evidence>
<dbReference type="RefSeq" id="WP_196153546.1">
    <property type="nucleotide sequence ID" value="NZ_JADMLG010000022.1"/>
</dbReference>
<evidence type="ECO:0000313" key="3">
    <source>
        <dbReference type="Proteomes" id="UP000655751"/>
    </source>
</evidence>
<proteinExistence type="predicted"/>
<gene>
    <name evidence="2" type="ORF">IT779_33830</name>
</gene>
<name>A0A931N6S1_9NOCA</name>
<evidence type="ECO:0000256" key="1">
    <source>
        <dbReference type="SAM" id="MobiDB-lite"/>
    </source>
</evidence>
<protein>
    <submittedName>
        <fullName evidence="2">Uncharacterized protein</fullName>
    </submittedName>
</protein>
<organism evidence="2 3">
    <name type="scientific">Nocardia bovistercoris</name>
    <dbReference type="NCBI Taxonomy" id="2785916"/>
    <lineage>
        <taxon>Bacteria</taxon>
        <taxon>Bacillati</taxon>
        <taxon>Actinomycetota</taxon>
        <taxon>Actinomycetes</taxon>
        <taxon>Mycobacteriales</taxon>
        <taxon>Nocardiaceae</taxon>
        <taxon>Nocardia</taxon>
    </lineage>
</organism>
<dbReference type="EMBL" id="JADMLG010000022">
    <property type="protein sequence ID" value="MBH0781264.1"/>
    <property type="molecule type" value="Genomic_DNA"/>
</dbReference>
<reference evidence="2" key="1">
    <citation type="submission" date="2020-11" db="EMBL/GenBank/DDBJ databases">
        <title>Nocardia NEAU-351.nov., a novel actinomycete isolated from the cow dung.</title>
        <authorList>
            <person name="Zhang X."/>
        </authorList>
    </citation>
    <scope>NUCLEOTIDE SEQUENCE</scope>
    <source>
        <strain evidence="2">NEAU-351</strain>
    </source>
</reference>
<comment type="caution">
    <text evidence="2">The sequence shown here is derived from an EMBL/GenBank/DDBJ whole genome shotgun (WGS) entry which is preliminary data.</text>
</comment>
<sequence length="689" mass="76367">MTEKSTDTDNDTEDKEAGAEERGKSAGGPAGEHSKKLWEEQPTRADKAVYNYISSANFGSANFGYDNGGAGGGNARATGRISESDLADLDVGFVPPPRFAEAAKTLDAERLIFLTGTTGQGKRTAALHLLREAVGDNRIVLLSPRLSGTELAKRTYDEGRGYALIDHAGDSGTDGGFSWRVVRDRLAEVDACLVVTTATVPSGVPPEFRVGDWLAPDMNEVLRERLSVELSDSEFELLDEPLADVVRVEDVAALARRIDDGAPVSEAVQHLDAKAAEAVRAWFDNLPNRRRIAQITTMAFTLGAPARTYESMLGALEFRLEEKAPNEEPTAESSDTMEQVRSEIVEPGGLIVRRDIATDIGMRDAFDFAVPGYQRHVVRALWERYDSHGLWNPVRRWLDDAVDAGELSIALGLAALSEVDMGEVLEIIHPWSMGRRGINGQNAAIWVLTAMVYEDRLAPMVLRIATDWITRGDQYQRSTAARAFSGHIGVRFPHDAANRLWQLSTQSHTVTGDAANALPELFATLVRENANPAFAVNMIVTRIEKFDRPGANSRSRMHSKYIAMRMLTAYDKYTSRRPLAQYIVHHHDNMDGIADMWVASLENRPSRRVALLLFRIIFKDITQHEDDYDRVLRILAEKFGQRLPGTKSKSFATDFNRVVLDNPKNADSKVNVLMRAFVADVRRFAEGDI</sequence>
<dbReference type="AlphaFoldDB" id="A0A931N6S1"/>